<gene>
    <name evidence="1" type="ORF">T4A_12229</name>
</gene>
<comment type="caution">
    <text evidence="1">The sequence shown here is derived from an EMBL/GenBank/DDBJ whole genome shotgun (WGS) entry which is preliminary data.</text>
</comment>
<reference evidence="1 2" key="1">
    <citation type="submission" date="2015-01" db="EMBL/GenBank/DDBJ databases">
        <title>Evolution of Trichinella species and genotypes.</title>
        <authorList>
            <person name="Korhonen P.K."/>
            <person name="Edoardo P."/>
            <person name="Giuseppe L.R."/>
            <person name="Gasser R.B."/>
        </authorList>
    </citation>
    <scope>NUCLEOTIDE SEQUENCE [LARGE SCALE GENOMIC DNA]</scope>
    <source>
        <strain evidence="1">ISS13</strain>
    </source>
</reference>
<dbReference type="EMBL" id="JYDR01004666">
    <property type="protein sequence ID" value="KRY43796.1"/>
    <property type="molecule type" value="Genomic_DNA"/>
</dbReference>
<proteinExistence type="predicted"/>
<organism evidence="1 2">
    <name type="scientific">Trichinella pseudospiralis</name>
    <name type="common">Parasitic roundworm</name>
    <dbReference type="NCBI Taxonomy" id="6337"/>
    <lineage>
        <taxon>Eukaryota</taxon>
        <taxon>Metazoa</taxon>
        <taxon>Ecdysozoa</taxon>
        <taxon>Nematoda</taxon>
        <taxon>Enoplea</taxon>
        <taxon>Dorylaimia</taxon>
        <taxon>Trichinellida</taxon>
        <taxon>Trichinellidae</taxon>
        <taxon>Trichinella</taxon>
    </lineage>
</organism>
<evidence type="ECO:0000313" key="1">
    <source>
        <dbReference type="EMBL" id="KRY43796.1"/>
    </source>
</evidence>
<accession>A0A0V1C3C8</accession>
<sequence>MNSENVWQRYHSPLNQTNKCTFTDNPSLAEDKL</sequence>
<evidence type="ECO:0000313" key="2">
    <source>
        <dbReference type="Proteomes" id="UP000054632"/>
    </source>
</evidence>
<protein>
    <submittedName>
        <fullName evidence="1">Uncharacterized protein</fullName>
    </submittedName>
</protein>
<name>A0A0V1C3C8_TRIPS</name>
<dbReference type="Proteomes" id="UP000054632">
    <property type="component" value="Unassembled WGS sequence"/>
</dbReference>
<dbReference type="AlphaFoldDB" id="A0A0V1C3C8"/>